<protein>
    <recommendedName>
        <fullName evidence="2">Novel STAND NTPase 1 domain-containing protein</fullName>
    </recommendedName>
</protein>
<feature type="region of interest" description="Disordered" evidence="1">
    <location>
        <begin position="322"/>
        <end position="354"/>
    </location>
</feature>
<proteinExistence type="predicted"/>
<dbReference type="EMBL" id="AP025732">
    <property type="protein sequence ID" value="BDI20403.1"/>
    <property type="molecule type" value="Genomic_DNA"/>
</dbReference>
<dbReference type="Pfam" id="PF20703">
    <property type="entry name" value="nSTAND1"/>
    <property type="match status" value="1"/>
</dbReference>
<feature type="domain" description="Novel STAND NTPase 1" evidence="2">
    <location>
        <begin position="1"/>
        <end position="270"/>
    </location>
</feature>
<evidence type="ECO:0000313" key="4">
    <source>
        <dbReference type="Proteomes" id="UP001055453"/>
    </source>
</evidence>
<evidence type="ECO:0000313" key="3">
    <source>
        <dbReference type="EMBL" id="BDI20403.1"/>
    </source>
</evidence>
<dbReference type="InterPro" id="IPR049052">
    <property type="entry name" value="nSTAND1"/>
</dbReference>
<evidence type="ECO:0000259" key="2">
    <source>
        <dbReference type="Pfam" id="PF20703"/>
    </source>
</evidence>
<dbReference type="Proteomes" id="UP001055453">
    <property type="component" value="Chromosome"/>
</dbReference>
<gene>
    <name evidence="3" type="ORF">ANSO36C_62050</name>
</gene>
<keyword evidence="4" id="KW-1185">Reference proteome</keyword>
<organism evidence="3 4">
    <name type="scientific">Nostoc cf. commune SO-36</name>
    <dbReference type="NCBI Taxonomy" id="449208"/>
    <lineage>
        <taxon>Bacteria</taxon>
        <taxon>Bacillati</taxon>
        <taxon>Cyanobacteriota</taxon>
        <taxon>Cyanophyceae</taxon>
        <taxon>Nostocales</taxon>
        <taxon>Nostocaceae</taxon>
        <taxon>Nostoc</taxon>
    </lineage>
</organism>
<name>A0ABM7ZAV2_NOSCO</name>
<sequence length="354" mass="40453">MLFIDQFEEIFTLCEDEEERKAFIRSVVQEVKAAEKQTRIILTMRGDFLNKCAEYLEIITLINSDPPTAFIVTPMSFAELQEAIEKPANLHGVTFEHGLVSQIAQDIIGQPGALPLLQYALKELWRVCIEAESPQPLLTHIGYEEIGGVIGALDKRATILYQSFTTVDQKFVQSLFMELVQLSKSGGVTRRRVSWERLAAISDSPQQLQRVIGLLADSQQRLIITDEKTIEVAHEALISEWKLLNSWIAKDLENIRLHRSLEEDCQEWQEIFNKSDDALLTGAKLAVIAEWVEKTQPRFTPPEIEFLQKSLKRRNREIQSELEHERQLRELAESRQEEAEARAKAEAEKTTGSP</sequence>
<evidence type="ECO:0000256" key="1">
    <source>
        <dbReference type="SAM" id="MobiDB-lite"/>
    </source>
</evidence>
<reference evidence="3" key="1">
    <citation type="submission" date="2022-04" db="EMBL/GenBank/DDBJ databases">
        <title>Complete genome sequence of a cyanobacterium, Nostoc sp. SO-36, isolated in Antarctica.</title>
        <authorList>
            <person name="Kanesaki Y."/>
            <person name="Effendi D."/>
            <person name="Sakamoto T."/>
            <person name="Ohtani S."/>
            <person name="Awai K."/>
        </authorList>
    </citation>
    <scope>NUCLEOTIDE SEQUENCE</scope>
    <source>
        <strain evidence="3">SO-36</strain>
    </source>
</reference>
<accession>A0ABM7ZAV2</accession>